<dbReference type="GO" id="GO:0019867">
    <property type="term" value="C:outer membrane"/>
    <property type="evidence" value="ECO:0007669"/>
    <property type="project" value="InterPro"/>
</dbReference>
<protein>
    <recommendedName>
        <fullName evidence="1">Trimeric autotransporter adhesin YadA-like stalk domain-containing protein</fullName>
    </recommendedName>
</protein>
<evidence type="ECO:0000259" key="1">
    <source>
        <dbReference type="Pfam" id="PF05662"/>
    </source>
</evidence>
<dbReference type="Gene3D" id="1.20.5.170">
    <property type="match status" value="2"/>
</dbReference>
<dbReference type="Gene3D" id="2.20.70.140">
    <property type="match status" value="1"/>
</dbReference>
<feature type="domain" description="Trimeric autotransporter adhesin YadA-like stalk" evidence="1">
    <location>
        <begin position="222"/>
        <end position="257"/>
    </location>
</feature>
<gene>
    <name evidence="2" type="ORF">DC082_10605</name>
</gene>
<comment type="caution">
    <text evidence="2">The sequence shown here is derived from an EMBL/GenBank/DDBJ whole genome shotgun (WGS) entry which is preliminary data.</text>
</comment>
<evidence type="ECO:0000313" key="2">
    <source>
        <dbReference type="EMBL" id="PWD82179.1"/>
    </source>
</evidence>
<dbReference type="InterPro" id="IPR011049">
    <property type="entry name" value="Serralysin-like_metalloprot_C"/>
</dbReference>
<dbReference type="AlphaFoldDB" id="A0A2U2AHW9"/>
<feature type="domain" description="Trimeric autotransporter adhesin YadA-like stalk" evidence="1">
    <location>
        <begin position="152"/>
        <end position="187"/>
    </location>
</feature>
<feature type="non-terminal residue" evidence="2">
    <location>
        <position position="383"/>
    </location>
</feature>
<dbReference type="Pfam" id="PF05662">
    <property type="entry name" value="YadA_stalk"/>
    <property type="match status" value="2"/>
</dbReference>
<accession>A0A2U2AHW9</accession>
<dbReference type="EMBL" id="QEWR01000019">
    <property type="protein sequence ID" value="PWD82179.1"/>
    <property type="molecule type" value="Genomic_DNA"/>
</dbReference>
<organism evidence="2 3">
    <name type="scientific">Ignatzschineria indica</name>
    <dbReference type="NCBI Taxonomy" id="472583"/>
    <lineage>
        <taxon>Bacteria</taxon>
        <taxon>Pseudomonadati</taxon>
        <taxon>Pseudomonadota</taxon>
        <taxon>Gammaproteobacteria</taxon>
        <taxon>Cardiobacteriales</taxon>
        <taxon>Ignatzschineriaceae</taxon>
        <taxon>Ignatzschineria</taxon>
    </lineage>
</organism>
<evidence type="ECO:0000313" key="3">
    <source>
        <dbReference type="Proteomes" id="UP000244948"/>
    </source>
</evidence>
<dbReference type="InterPro" id="IPR008635">
    <property type="entry name" value="Coiled_stalk_dom"/>
</dbReference>
<dbReference type="Proteomes" id="UP000244948">
    <property type="component" value="Unassembled WGS sequence"/>
</dbReference>
<keyword evidence="3" id="KW-1185">Reference proteome</keyword>
<sequence>EVKEDGSIKAPSYEVGGQKADNVGEALTNIDNNLKGVVEGGLKFAGDDADVKGGVKLGEVVNLKGGAEGKLTDKNIGVVADVDDAGVLKSLDVKLAEKIDLGETGSVTTGQTVVNNDGVKVGDKVVLNDQGLTLGNGAPSITKNGINAGNKKITGVANGADDNDAVNMAQLKERDEKITNINTGKAGLVKLEGDKIVINNELAKDAPTFDFSNGEGTRTLAGVTAGKVDTDAVNVSQLKGVTDALGGGAEVNADGSIKAPSYEVGGQKADNVGEALTNIDNNLKGVVEGGLKFAGDDADVKGGVKLGEVVNLKGGAEGKLTDKNIGVVADVDDAGVLKSLDVKLAEKIDLGETGSVTTGQTVVNNDGVKVGDKVVLNDQGLTL</sequence>
<proteinExistence type="predicted"/>
<dbReference type="Gene3D" id="6.10.250.2040">
    <property type="match status" value="1"/>
</dbReference>
<name>A0A2U2AHW9_9GAMM</name>
<reference evidence="2 3" key="1">
    <citation type="journal article" date="2018" name="Genome Announc.">
        <title>Ignatzschineria cameli sp. nov., isolated from necrotic foot tissue of dromedaries (Camelus dromedarius) and associated maggots (Wohlfahrtia species) in Dubai.</title>
        <authorList>
            <person name="Tsang C.C."/>
            <person name="Tang J.Y."/>
            <person name="Fong J.Y."/>
            <person name="Kinne J."/>
            <person name="Lee H.H."/>
            <person name="Joseph M."/>
            <person name="Jose S."/>
            <person name="Schuster R.K."/>
            <person name="Tang Y."/>
            <person name="Sivakumar S."/>
            <person name="Chen J.H."/>
            <person name="Teng J.L."/>
            <person name="Lau S.K."/>
            <person name="Wernery U."/>
            <person name="Woo P.C."/>
        </authorList>
    </citation>
    <scope>NUCLEOTIDE SEQUENCE [LARGE SCALE GENOMIC DNA]</scope>
    <source>
        <strain evidence="2 3">KCTC 22643</strain>
    </source>
</reference>
<dbReference type="SUPFAM" id="SSF101967">
    <property type="entry name" value="Adhesin YadA, collagen-binding domain"/>
    <property type="match status" value="2"/>
</dbReference>
<feature type="non-terminal residue" evidence="2">
    <location>
        <position position="1"/>
    </location>
</feature>